<sequence length="787" mass="88343">MTSATAASLIAGPILEAYHESRETSGLSWKDLYITPGNRTYMIGSQNGGFPDFGHHVKLEMGGLWLHPIKLLDGFWLRVANSGSEDAIAGKWLTESDSFHNYPFHNVHHYSLRSLQLEVERSQFCPDDVEGFVISYKLRDTSGKPRSLCLDFLARTDLSPVWFSEGKGVEDSFDEGRIDREKGLFLAKDADQPWHVVVGADRACCKGKVGRELFGPHWTAGKGISGELTYDEIAVPAGGETVIRFFIAGSYSSEESALLTYMKLASSYYKLWENKRARYEEIAAQTVISIPDQHLQKVFNWVKFHNDWFVRDVPEIGRGMGAGHPEYPWWFGCDNSYTLLGILPLGGLDMAQETLELIRRTSEETNGNGRIIHELSTSGLVANPGNTQETAHFIKCVWDVFEWTGDIQFLQSMYPSVKKGLSWLLGEMDPDNDLLPEGYGIIEIEGLNVELIDSAVYTWSALRAGMHMAMLLGEQEQAAEYASLAERLGDTINQDLWLEKEGLYADAMASVGKVMSRIDIYIERARSMGAEGAVASMQAMKEEMQQLDPASERPWLFKNWVINTPMETGLAPRDKAIQALDRMGTDEFTGPWGTYLSGLYQDQMMTISTGVQAVAEAQYDRMDESLRFVRLIASTFNKRLPGSISEMSPDYGCFVQAWTNYGVTWPIMTYMFGIRPKSYSRELSLRPRLPEGWHEVSAEQVAIGLGDRANKLEFRISLSETTDVYRLELDQPSWTVKVDLPNASGAEIILDGVKVLPNVEANGEVILEIRNASRHEVRVARKIHETC</sequence>
<organism evidence="2 3">
    <name type="scientific">Paenibacillus montanisoli</name>
    <dbReference type="NCBI Taxonomy" id="2081970"/>
    <lineage>
        <taxon>Bacteria</taxon>
        <taxon>Bacillati</taxon>
        <taxon>Bacillota</taxon>
        <taxon>Bacilli</taxon>
        <taxon>Bacillales</taxon>
        <taxon>Paenibacillaceae</taxon>
        <taxon>Paenibacillus</taxon>
    </lineage>
</organism>
<evidence type="ECO:0000313" key="3">
    <source>
        <dbReference type="Proteomes" id="UP000249260"/>
    </source>
</evidence>
<dbReference type="Pfam" id="PF17389">
    <property type="entry name" value="Bac_rhamnosid6H"/>
    <property type="match status" value="1"/>
</dbReference>
<proteinExistence type="predicted"/>
<dbReference type="Proteomes" id="UP000249260">
    <property type="component" value="Unassembled WGS sequence"/>
</dbReference>
<dbReference type="OrthoDB" id="49490at2"/>
<reference evidence="2 3" key="1">
    <citation type="submission" date="2018-06" db="EMBL/GenBank/DDBJ databases">
        <title>Paenibacillus montanisoli sp. nov., isolated from mountain area soil.</title>
        <authorList>
            <person name="Wu M."/>
        </authorList>
    </citation>
    <scope>NUCLEOTIDE SEQUENCE [LARGE SCALE GENOMIC DNA]</scope>
    <source>
        <strain evidence="2 3">RA17</strain>
    </source>
</reference>
<dbReference type="AlphaFoldDB" id="A0A328TXG4"/>
<dbReference type="RefSeq" id="WP_112883432.1">
    <property type="nucleotide sequence ID" value="NZ_QLUW01000003.1"/>
</dbReference>
<dbReference type="GO" id="GO:0005975">
    <property type="term" value="P:carbohydrate metabolic process"/>
    <property type="evidence" value="ECO:0007669"/>
    <property type="project" value="InterPro"/>
</dbReference>
<evidence type="ECO:0000259" key="1">
    <source>
        <dbReference type="Pfam" id="PF17389"/>
    </source>
</evidence>
<dbReference type="PANTHER" id="PTHR34987:SF4">
    <property type="entry name" value="ALPHA-L-RHAMNOSIDASE C-TERMINAL DOMAIN-CONTAINING PROTEIN"/>
    <property type="match status" value="1"/>
</dbReference>
<dbReference type="InterPro" id="IPR008928">
    <property type="entry name" value="6-hairpin_glycosidase_sf"/>
</dbReference>
<dbReference type="EMBL" id="QLUW01000003">
    <property type="protein sequence ID" value="RAP75168.1"/>
    <property type="molecule type" value="Genomic_DNA"/>
</dbReference>
<dbReference type="InterPro" id="IPR035396">
    <property type="entry name" value="Bac_rhamnosid6H"/>
</dbReference>
<dbReference type="InterPro" id="IPR012341">
    <property type="entry name" value="6hp_glycosidase-like_sf"/>
</dbReference>
<feature type="domain" description="Alpha-L-rhamnosidase six-hairpin glycosidase" evidence="1">
    <location>
        <begin position="386"/>
        <end position="507"/>
    </location>
</feature>
<accession>A0A328TXG4</accession>
<protein>
    <submittedName>
        <fullName evidence="2">Glycogen debranching protein</fullName>
    </submittedName>
</protein>
<evidence type="ECO:0000313" key="2">
    <source>
        <dbReference type="EMBL" id="RAP75168.1"/>
    </source>
</evidence>
<dbReference type="PANTHER" id="PTHR34987">
    <property type="entry name" value="C, PUTATIVE (AFU_ORTHOLOGUE AFUA_3G02880)-RELATED"/>
    <property type="match status" value="1"/>
</dbReference>
<gene>
    <name evidence="2" type="ORF">DL346_17455</name>
</gene>
<dbReference type="Gene3D" id="1.50.10.10">
    <property type="match status" value="1"/>
</dbReference>
<name>A0A328TXG4_9BACL</name>
<comment type="caution">
    <text evidence="2">The sequence shown here is derived from an EMBL/GenBank/DDBJ whole genome shotgun (WGS) entry which is preliminary data.</text>
</comment>
<dbReference type="SUPFAM" id="SSF48208">
    <property type="entry name" value="Six-hairpin glycosidases"/>
    <property type="match status" value="1"/>
</dbReference>
<keyword evidence="3" id="KW-1185">Reference proteome</keyword>